<name>A0A379EXV9_9PAST</name>
<dbReference type="OrthoDB" id="4720638at2"/>
<evidence type="ECO:0000256" key="2">
    <source>
        <dbReference type="RuleBase" id="RU004328"/>
    </source>
</evidence>
<dbReference type="AlphaFoldDB" id="A0A379EXV9"/>
<comment type="similarity">
    <text evidence="1 2">Belongs to the RNase T2 family.</text>
</comment>
<keyword evidence="3" id="KW-1133">Transmembrane helix</keyword>
<accession>A0A379EXV9</accession>
<proteinExistence type="inferred from homology"/>
<dbReference type="Gene3D" id="3.90.730.10">
    <property type="entry name" value="Ribonuclease T2-like"/>
    <property type="match status" value="1"/>
</dbReference>
<dbReference type="EMBL" id="UGTV01000015">
    <property type="protein sequence ID" value="SUC11033.1"/>
    <property type="molecule type" value="Genomic_DNA"/>
</dbReference>
<dbReference type="PANTHER" id="PTHR11240">
    <property type="entry name" value="RIBONUCLEASE T2"/>
    <property type="match status" value="1"/>
</dbReference>
<feature type="transmembrane region" description="Helical" evidence="3">
    <location>
        <begin position="7"/>
        <end position="27"/>
    </location>
</feature>
<dbReference type="Proteomes" id="UP000254704">
    <property type="component" value="Unassembled WGS sequence"/>
</dbReference>
<evidence type="ECO:0000313" key="5">
    <source>
        <dbReference type="Proteomes" id="UP000254704"/>
    </source>
</evidence>
<dbReference type="GO" id="GO:0003723">
    <property type="term" value="F:RNA binding"/>
    <property type="evidence" value="ECO:0007669"/>
    <property type="project" value="InterPro"/>
</dbReference>
<dbReference type="InterPro" id="IPR033130">
    <property type="entry name" value="RNase_T2_His_AS_2"/>
</dbReference>
<keyword evidence="3" id="KW-0812">Transmembrane</keyword>
<dbReference type="GO" id="GO:0033897">
    <property type="term" value="F:ribonuclease T2 activity"/>
    <property type="evidence" value="ECO:0007669"/>
    <property type="project" value="InterPro"/>
</dbReference>
<sequence length="231" mass="27314">MNEKKTLQLSIFVVCFFIFLLSGWYYFSKQKQAVGIIVDRNYDYVMKNDPIGQNANAPTDYYTFVLSWSPAFCDKQRQRYGENLPNSLQYQCGLTQQFGWVIHGLWPQNERARRVSDQPRFCQGDLPIVPQEIIEQYLPESPSANLLQGEWEKHGACAFTHAKDYFEKQRELYRTLKLPNYALSRNELFQWLRKNNQQLKNAYLGASRNELFICYDLNWKVIDCPRSRTGY</sequence>
<evidence type="ECO:0000256" key="3">
    <source>
        <dbReference type="SAM" id="Phobius"/>
    </source>
</evidence>
<dbReference type="PROSITE" id="PS00530">
    <property type="entry name" value="RNASE_T2_1"/>
    <property type="match status" value="1"/>
</dbReference>
<keyword evidence="3" id="KW-0472">Membrane</keyword>
<dbReference type="PANTHER" id="PTHR11240:SF22">
    <property type="entry name" value="RIBONUCLEASE T2"/>
    <property type="match status" value="1"/>
</dbReference>
<dbReference type="RefSeq" id="WP_049214715.1">
    <property type="nucleotide sequence ID" value="NZ_BQFX01000012.1"/>
</dbReference>
<dbReference type="PROSITE" id="PS00531">
    <property type="entry name" value="RNASE_T2_2"/>
    <property type="match status" value="1"/>
</dbReference>
<evidence type="ECO:0000313" key="4">
    <source>
        <dbReference type="EMBL" id="SUC11033.1"/>
    </source>
</evidence>
<dbReference type="Pfam" id="PF00445">
    <property type="entry name" value="Ribonuclease_T2"/>
    <property type="match status" value="1"/>
</dbReference>
<protein>
    <submittedName>
        <fullName evidence="4">Ribonuclease</fullName>
    </submittedName>
</protein>
<organism evidence="4 5">
    <name type="scientific">Pasteurella canis</name>
    <dbReference type="NCBI Taxonomy" id="753"/>
    <lineage>
        <taxon>Bacteria</taxon>
        <taxon>Pseudomonadati</taxon>
        <taxon>Pseudomonadota</taxon>
        <taxon>Gammaproteobacteria</taxon>
        <taxon>Pasteurellales</taxon>
        <taxon>Pasteurellaceae</taxon>
        <taxon>Pasteurella</taxon>
    </lineage>
</organism>
<reference evidence="4 5" key="1">
    <citation type="submission" date="2018-06" db="EMBL/GenBank/DDBJ databases">
        <authorList>
            <consortium name="Pathogen Informatics"/>
            <person name="Doyle S."/>
        </authorList>
    </citation>
    <scope>NUCLEOTIDE SEQUENCE [LARGE SCALE GENOMIC DNA]</scope>
    <source>
        <strain evidence="4 5">NCTC11621</strain>
    </source>
</reference>
<gene>
    <name evidence="4" type="ORF">NCTC11621_02115</name>
</gene>
<evidence type="ECO:0000256" key="1">
    <source>
        <dbReference type="ARBA" id="ARBA00007469"/>
    </source>
</evidence>
<dbReference type="InterPro" id="IPR018188">
    <property type="entry name" value="RNase_T2_His_AS_1"/>
</dbReference>
<dbReference type="SUPFAM" id="SSF55895">
    <property type="entry name" value="Ribonuclease Rh-like"/>
    <property type="match status" value="1"/>
</dbReference>
<dbReference type="InterPro" id="IPR001568">
    <property type="entry name" value="RNase_T2-like"/>
</dbReference>
<dbReference type="InterPro" id="IPR036430">
    <property type="entry name" value="RNase_T2-like_sf"/>
</dbReference>
<dbReference type="GO" id="GO:0006401">
    <property type="term" value="P:RNA catabolic process"/>
    <property type="evidence" value="ECO:0007669"/>
    <property type="project" value="UniProtKB-ARBA"/>
</dbReference>